<comment type="caution">
    <text evidence="1">The sequence shown here is derived from an EMBL/GenBank/DDBJ whole genome shotgun (WGS) entry which is preliminary data.</text>
</comment>
<proteinExistence type="predicted"/>
<dbReference type="RefSeq" id="WP_035447217.1">
    <property type="nucleotide sequence ID" value="NZ_CP195054.1"/>
</dbReference>
<sequence length="753" mass="83156">MEKQANKFIQPDPQAMDKVPAQMMIYDGAGWLEISNQQTINNFSKITTNLSDEASKTREYVDRLDEEFKQADSEILKTIETETARLDKSITDAKLDSGSLNKRIDEIDTNNKKTVEQIKANLSDIDKKLDDSQDQNKEVIADLQKQADAINSVVATKADKSYVDQRANEINSVVANKADMSYVNQKADQWQVALQGVNNDANSKIDALSGRITATKNDLTSLYESETYKGMQKIVQNSAFLQNANGFTTQVQSMMSDELKQINLVYNSEFESGNGQEIEGWTANHPLKRGTNMYDNYYGSTSLGMDTFSNATDQWVNAWSQMIGVNEGDHLSASVIAFYTGEIFSTPLGECGIEIELFEREGVSRQTWASSYEDIANIPRGHEKTIRIDDYAIPSGITKARIGLVIKGKGDVMFAHPMLVKGKRVGIYQPSVINKLSKLTQTLDGLKSEVHDSSINSVIGQTARMIALQISGDKNKVISQINASTEGIMIDGKHIMINGNTRIQGTLMVNDVVMKSQNNAVKFSPESLDMIGANSMLKLQSDSIQLGATSNDPRQQWGIGLSKNGLAVTVPVKKPAAVTNNPEDYQREIQGYINGGGWDYTKAEAVGSGASGIEIGLMAQQVWGDPYGGDYIAIGQYIPTNSQKTSRAFTPAISYSETGVGWAPRDIHMYKPTTFHSEVHMKVPSTGYGIRTAWVSWSDWNNEKYPCFVNDTSNWGGIAFPSNGYVVMFNSVGKRFNIYTETKDNKYNGYGGN</sequence>
<organism evidence="1 2">
    <name type="scientific">Ligilactobacillus animalis</name>
    <dbReference type="NCBI Taxonomy" id="1605"/>
    <lineage>
        <taxon>Bacteria</taxon>
        <taxon>Bacillati</taxon>
        <taxon>Bacillota</taxon>
        <taxon>Bacilli</taxon>
        <taxon>Lactobacillales</taxon>
        <taxon>Lactobacillaceae</taxon>
        <taxon>Ligilactobacillus</taxon>
    </lineage>
</organism>
<dbReference type="EMBL" id="JMHU01000004">
    <property type="protein sequence ID" value="KDA46349.1"/>
    <property type="molecule type" value="Genomic_DNA"/>
</dbReference>
<evidence type="ECO:0000313" key="1">
    <source>
        <dbReference type="EMBL" id="KDA46349.1"/>
    </source>
</evidence>
<accession>A0ABR4RQK8</accession>
<reference evidence="1 2" key="1">
    <citation type="submission" date="2014-04" db="EMBL/GenBank/DDBJ databases">
        <title>Draft Genome Sequence of Lactobacillus animalis 381-IL-28.</title>
        <authorList>
            <person name="Sturino J.M."/>
            <person name="Rajendran M."/>
            <person name="Altermann E."/>
        </authorList>
    </citation>
    <scope>NUCLEOTIDE SEQUENCE [LARGE SCALE GENOMIC DNA]</scope>
    <source>
        <strain evidence="1 2">381-IL-28</strain>
    </source>
</reference>
<gene>
    <name evidence="1" type="ORF">Lani381_0369</name>
</gene>
<dbReference type="Proteomes" id="UP000027129">
    <property type="component" value="Unassembled WGS sequence"/>
</dbReference>
<evidence type="ECO:0000313" key="2">
    <source>
        <dbReference type="Proteomes" id="UP000027129"/>
    </source>
</evidence>
<name>A0ABR4RQK8_9LACO</name>
<protein>
    <submittedName>
        <fullName evidence="1">Chromosome segregation protein SMC, smc</fullName>
    </submittedName>
</protein>
<keyword evidence="2" id="KW-1185">Reference proteome</keyword>